<comment type="function">
    <text evidence="7 8">Key enzyme in folate metabolism. Catalyzes an essential reaction for de novo glycine and purine synthesis, and for DNA precursor synthesis.</text>
</comment>
<comment type="pathway">
    <text evidence="1 8">Cofactor biosynthesis; tetrahydrofolate biosynthesis; 5,6,7,8-tetrahydrofolate from 7,8-dihydrofolate: step 1/1.</text>
</comment>
<dbReference type="RefSeq" id="WP_251933487.1">
    <property type="nucleotide sequence ID" value="NZ_CP098747.1"/>
</dbReference>
<evidence type="ECO:0000256" key="6">
    <source>
        <dbReference type="ARBA" id="ARBA00023002"/>
    </source>
</evidence>
<dbReference type="EC" id="1.5.1.3" evidence="3 8"/>
<accession>A0ABY4W095</accession>
<dbReference type="PANTHER" id="PTHR48069">
    <property type="entry name" value="DIHYDROFOLATE REDUCTASE"/>
    <property type="match status" value="1"/>
</dbReference>
<name>A0ABY4W095_9PROT</name>
<keyword evidence="6 8" id="KW-0560">Oxidoreductase</keyword>
<evidence type="ECO:0000256" key="8">
    <source>
        <dbReference type="PIRNR" id="PIRNR000194"/>
    </source>
</evidence>
<keyword evidence="5 8" id="KW-0521">NADP</keyword>
<gene>
    <name evidence="11" type="ORF">NBZ79_15680</name>
</gene>
<evidence type="ECO:0000256" key="2">
    <source>
        <dbReference type="ARBA" id="ARBA00009539"/>
    </source>
</evidence>
<dbReference type="Gene3D" id="3.40.430.10">
    <property type="entry name" value="Dihydrofolate Reductase, subunit A"/>
    <property type="match status" value="1"/>
</dbReference>
<evidence type="ECO:0000256" key="4">
    <source>
        <dbReference type="ARBA" id="ARBA00022563"/>
    </source>
</evidence>
<dbReference type="PROSITE" id="PS00075">
    <property type="entry name" value="DHFR_1"/>
    <property type="match status" value="1"/>
</dbReference>
<keyword evidence="12" id="KW-1185">Reference proteome</keyword>
<proteinExistence type="inferred from homology"/>
<keyword evidence="4 8" id="KW-0554">One-carbon metabolism</keyword>
<reference evidence="11" key="1">
    <citation type="submission" date="2022-06" db="EMBL/GenBank/DDBJ databases">
        <title>Sneathiella actinostolidae sp. nov., isolated from a sea anemonein the Western Pacific Ocean.</title>
        <authorList>
            <person name="Wei M.J."/>
        </authorList>
    </citation>
    <scope>NUCLEOTIDE SEQUENCE</scope>
    <source>
        <strain evidence="11">PHK-P5</strain>
    </source>
</reference>
<dbReference type="PANTHER" id="PTHR48069:SF3">
    <property type="entry name" value="DIHYDROFOLATE REDUCTASE"/>
    <property type="match status" value="1"/>
</dbReference>
<evidence type="ECO:0000256" key="9">
    <source>
        <dbReference type="RuleBase" id="RU004474"/>
    </source>
</evidence>
<dbReference type="InterPro" id="IPR012259">
    <property type="entry name" value="DHFR"/>
</dbReference>
<dbReference type="Proteomes" id="UP001056291">
    <property type="component" value="Chromosome"/>
</dbReference>
<evidence type="ECO:0000256" key="1">
    <source>
        <dbReference type="ARBA" id="ARBA00004903"/>
    </source>
</evidence>
<dbReference type="PROSITE" id="PS51330">
    <property type="entry name" value="DHFR_2"/>
    <property type="match status" value="1"/>
</dbReference>
<dbReference type="SUPFAM" id="SSF53597">
    <property type="entry name" value="Dihydrofolate reductase-like"/>
    <property type="match status" value="1"/>
</dbReference>
<protein>
    <recommendedName>
        <fullName evidence="3 8">Dihydrofolate reductase</fullName>
        <ecNumber evidence="3 8">1.5.1.3</ecNumber>
    </recommendedName>
</protein>
<evidence type="ECO:0000256" key="3">
    <source>
        <dbReference type="ARBA" id="ARBA00012856"/>
    </source>
</evidence>
<evidence type="ECO:0000256" key="7">
    <source>
        <dbReference type="ARBA" id="ARBA00025067"/>
    </source>
</evidence>
<dbReference type="InterPro" id="IPR024072">
    <property type="entry name" value="DHFR-like_dom_sf"/>
</dbReference>
<evidence type="ECO:0000313" key="11">
    <source>
        <dbReference type="EMBL" id="USG60606.1"/>
    </source>
</evidence>
<evidence type="ECO:0000313" key="12">
    <source>
        <dbReference type="Proteomes" id="UP001056291"/>
    </source>
</evidence>
<sequence>MAKDNPILSAIVAVSENNVIGAENDLPWRLSNDLKWFKKSTIGKPILMGRKTFKSLPGLLPGRTNIILTRDPDFTLDGGIVTRNLDDAIAAGQVAAKTAGAEEIVVIGGAEIYRLTLPLINRLYLTRVHTEIEGDTFFPELETTDWVEVFNEFHGKSEKDMFDHSFTILERIRP</sequence>
<organism evidence="11 12">
    <name type="scientific">Sneathiella marina</name>
    <dbReference type="NCBI Taxonomy" id="2950108"/>
    <lineage>
        <taxon>Bacteria</taxon>
        <taxon>Pseudomonadati</taxon>
        <taxon>Pseudomonadota</taxon>
        <taxon>Alphaproteobacteria</taxon>
        <taxon>Sneathiellales</taxon>
        <taxon>Sneathiellaceae</taxon>
        <taxon>Sneathiella</taxon>
    </lineage>
</organism>
<dbReference type="PRINTS" id="PR00070">
    <property type="entry name" value="DHFR"/>
</dbReference>
<dbReference type="CDD" id="cd00209">
    <property type="entry name" value="DHFR"/>
    <property type="match status" value="1"/>
</dbReference>
<dbReference type="PIRSF" id="PIRSF000194">
    <property type="entry name" value="DHFR"/>
    <property type="match status" value="1"/>
</dbReference>
<dbReference type="InterPro" id="IPR001796">
    <property type="entry name" value="DHFR_dom"/>
</dbReference>
<dbReference type="EMBL" id="CP098747">
    <property type="protein sequence ID" value="USG60606.1"/>
    <property type="molecule type" value="Genomic_DNA"/>
</dbReference>
<comment type="similarity">
    <text evidence="2 8 9">Belongs to the dihydrofolate reductase family.</text>
</comment>
<dbReference type="InterPro" id="IPR017925">
    <property type="entry name" value="DHFR_CS"/>
</dbReference>
<dbReference type="Pfam" id="PF00186">
    <property type="entry name" value="DHFR_1"/>
    <property type="match status" value="1"/>
</dbReference>
<comment type="catalytic activity">
    <reaction evidence="8">
        <text>(6S)-5,6,7,8-tetrahydrofolate + NADP(+) = 7,8-dihydrofolate + NADPH + H(+)</text>
        <dbReference type="Rhea" id="RHEA:15009"/>
        <dbReference type="ChEBI" id="CHEBI:15378"/>
        <dbReference type="ChEBI" id="CHEBI:57451"/>
        <dbReference type="ChEBI" id="CHEBI:57453"/>
        <dbReference type="ChEBI" id="CHEBI:57783"/>
        <dbReference type="ChEBI" id="CHEBI:58349"/>
        <dbReference type="EC" id="1.5.1.3"/>
    </reaction>
</comment>
<evidence type="ECO:0000259" key="10">
    <source>
        <dbReference type="PROSITE" id="PS51330"/>
    </source>
</evidence>
<feature type="domain" description="DHFR" evidence="10">
    <location>
        <begin position="7"/>
        <end position="173"/>
    </location>
</feature>
<evidence type="ECO:0000256" key="5">
    <source>
        <dbReference type="ARBA" id="ARBA00022857"/>
    </source>
</evidence>